<keyword evidence="3" id="KW-1003">Cell membrane</keyword>
<dbReference type="Proteomes" id="UP000483362">
    <property type="component" value="Unassembled WGS sequence"/>
</dbReference>
<feature type="transmembrane region" description="Helical" evidence="10">
    <location>
        <begin position="95"/>
        <end position="117"/>
    </location>
</feature>
<evidence type="ECO:0000256" key="2">
    <source>
        <dbReference type="ARBA" id="ARBA00022448"/>
    </source>
</evidence>
<dbReference type="InterPro" id="IPR050790">
    <property type="entry name" value="ExbB/TolQ_transport"/>
</dbReference>
<feature type="transmembrane region" description="Helical" evidence="10">
    <location>
        <begin position="211"/>
        <end position="236"/>
    </location>
</feature>
<comment type="similarity">
    <text evidence="8">Belongs to the exbB/tolQ family.</text>
</comment>
<feature type="transmembrane region" description="Helical" evidence="10">
    <location>
        <begin position="41"/>
        <end position="59"/>
    </location>
</feature>
<evidence type="ECO:0000256" key="1">
    <source>
        <dbReference type="ARBA" id="ARBA00004651"/>
    </source>
</evidence>
<reference evidence="12 13" key="1">
    <citation type="submission" date="2019-08" db="EMBL/GenBank/DDBJ databases">
        <title>In-depth cultivation of the pig gut microbiome towards novel bacterial diversity and tailored functional studies.</title>
        <authorList>
            <person name="Wylensek D."/>
            <person name="Hitch T.C.A."/>
            <person name="Clavel T."/>
        </authorList>
    </citation>
    <scope>NUCLEOTIDE SEQUENCE [LARGE SCALE GENOMIC DNA]</scope>
    <source>
        <strain evidence="12 13">Oil-RF-744-WCA-WT-10</strain>
    </source>
</reference>
<dbReference type="GO" id="GO:0017038">
    <property type="term" value="P:protein import"/>
    <property type="evidence" value="ECO:0007669"/>
    <property type="project" value="TreeGrafter"/>
</dbReference>
<gene>
    <name evidence="12" type="ORF">FYJ29_09865</name>
</gene>
<evidence type="ECO:0000313" key="12">
    <source>
        <dbReference type="EMBL" id="MSS18057.1"/>
    </source>
</evidence>
<dbReference type="GO" id="GO:0005886">
    <property type="term" value="C:plasma membrane"/>
    <property type="evidence" value="ECO:0007669"/>
    <property type="project" value="UniProtKB-SubCell"/>
</dbReference>
<dbReference type="Pfam" id="PF01618">
    <property type="entry name" value="MotA_ExbB"/>
    <property type="match status" value="1"/>
</dbReference>
<evidence type="ECO:0000256" key="4">
    <source>
        <dbReference type="ARBA" id="ARBA00022692"/>
    </source>
</evidence>
<dbReference type="RefSeq" id="WP_154328761.1">
    <property type="nucleotide sequence ID" value="NZ_CP045696.1"/>
</dbReference>
<feature type="compositionally biased region" description="Low complexity" evidence="9">
    <location>
        <begin position="1"/>
        <end position="20"/>
    </location>
</feature>
<dbReference type="PANTHER" id="PTHR30625">
    <property type="entry name" value="PROTEIN TOLQ"/>
    <property type="match status" value="1"/>
</dbReference>
<evidence type="ECO:0000313" key="13">
    <source>
        <dbReference type="Proteomes" id="UP000483362"/>
    </source>
</evidence>
<evidence type="ECO:0000256" key="8">
    <source>
        <dbReference type="RuleBase" id="RU004057"/>
    </source>
</evidence>
<keyword evidence="6 10" id="KW-1133">Transmembrane helix</keyword>
<keyword evidence="13" id="KW-1185">Reference proteome</keyword>
<comment type="caution">
    <text evidence="12">The sequence shown here is derived from an EMBL/GenBank/DDBJ whole genome shotgun (WGS) entry which is preliminary data.</text>
</comment>
<organism evidence="12 13">
    <name type="scientific">Sodaliphilus pleomorphus</name>
    <dbReference type="NCBI Taxonomy" id="2606626"/>
    <lineage>
        <taxon>Bacteria</taxon>
        <taxon>Pseudomonadati</taxon>
        <taxon>Bacteroidota</taxon>
        <taxon>Bacteroidia</taxon>
        <taxon>Bacteroidales</taxon>
        <taxon>Muribaculaceae</taxon>
        <taxon>Sodaliphilus</taxon>
    </lineage>
</organism>
<keyword evidence="4 10" id="KW-0812">Transmembrane</keyword>
<keyword evidence="2 8" id="KW-0813">Transport</keyword>
<feature type="domain" description="MotA/TolQ/ExbB proton channel" evidence="11">
    <location>
        <begin position="164"/>
        <end position="288"/>
    </location>
</feature>
<accession>A0A6L5XE63</accession>
<dbReference type="InterPro" id="IPR002898">
    <property type="entry name" value="MotA_ExbB_proton_chnl"/>
</dbReference>
<dbReference type="EMBL" id="VULT01000015">
    <property type="protein sequence ID" value="MSS18057.1"/>
    <property type="molecule type" value="Genomic_DNA"/>
</dbReference>
<protein>
    <submittedName>
        <fullName evidence="12">MotA/TolQ/ExbB proton channel family protein</fullName>
    </submittedName>
</protein>
<dbReference type="PANTHER" id="PTHR30625:SF15">
    <property type="entry name" value="BIOPOLYMER TRANSPORT PROTEIN EXBB"/>
    <property type="match status" value="1"/>
</dbReference>
<name>A0A6L5XE63_9BACT</name>
<evidence type="ECO:0000256" key="5">
    <source>
        <dbReference type="ARBA" id="ARBA00022927"/>
    </source>
</evidence>
<evidence type="ECO:0000259" key="11">
    <source>
        <dbReference type="Pfam" id="PF01618"/>
    </source>
</evidence>
<sequence length="305" mass="32622">MEATKPNAPQQPKPQAQPAKAVKKADNNKPVTSDVKGIKNAIWVIVICFVLAECFYIFGLGNGGNFKFSDAGNYLCHWAMPAGVTSTPQNLLGTMYMGGFVVPIILTCLFTVIVLAIERWFALSKAGGKGNQTKFVADVKKALNNKNVAEAENLCRKQQGSVGAIVYSALQKYKEMEQSPLPKEQKLGIIQQQIEEATALEMPSLQQNLPICATLTTLGTLLGLFGTVLGMIKSFSALSQSGAPDSTALSTGISEALVNTASGIATASLALIAYNYYTNKIDNLTYAVDELGFAIVNAYAANHEK</sequence>
<keyword evidence="5 8" id="KW-0653">Protein transport</keyword>
<dbReference type="AlphaFoldDB" id="A0A6L5XE63"/>
<evidence type="ECO:0000256" key="7">
    <source>
        <dbReference type="ARBA" id="ARBA00023136"/>
    </source>
</evidence>
<feature type="region of interest" description="Disordered" evidence="9">
    <location>
        <begin position="1"/>
        <end position="28"/>
    </location>
</feature>
<feature type="transmembrane region" description="Helical" evidence="10">
    <location>
        <begin position="256"/>
        <end position="277"/>
    </location>
</feature>
<keyword evidence="7 10" id="KW-0472">Membrane</keyword>
<proteinExistence type="inferred from homology"/>
<evidence type="ECO:0000256" key="3">
    <source>
        <dbReference type="ARBA" id="ARBA00022475"/>
    </source>
</evidence>
<evidence type="ECO:0000256" key="6">
    <source>
        <dbReference type="ARBA" id="ARBA00022989"/>
    </source>
</evidence>
<comment type="subcellular location">
    <subcellularLocation>
        <location evidence="1">Cell membrane</location>
        <topology evidence="1">Multi-pass membrane protein</topology>
    </subcellularLocation>
    <subcellularLocation>
        <location evidence="8">Membrane</location>
        <topology evidence="8">Multi-pass membrane protein</topology>
    </subcellularLocation>
</comment>
<evidence type="ECO:0000256" key="10">
    <source>
        <dbReference type="SAM" id="Phobius"/>
    </source>
</evidence>
<evidence type="ECO:0000256" key="9">
    <source>
        <dbReference type="SAM" id="MobiDB-lite"/>
    </source>
</evidence>